<dbReference type="InterPro" id="IPR043128">
    <property type="entry name" value="Rev_trsase/Diguanyl_cyclase"/>
</dbReference>
<reference evidence="5" key="2">
    <citation type="submission" date="2025-09" db="UniProtKB">
        <authorList>
            <consortium name="Ensembl"/>
        </authorList>
    </citation>
    <scope>IDENTIFICATION</scope>
</reference>
<dbReference type="Ensembl" id="ENSCCRT00000162098.1">
    <property type="protein sequence ID" value="ENSCCRP00000156965.1"/>
    <property type="gene ID" value="ENSCCRG00000059158.1"/>
</dbReference>
<dbReference type="OMA" id="EKETEWH"/>
<evidence type="ECO:0000313" key="5">
    <source>
        <dbReference type="Ensembl" id="ENSCCRP00000156965.1"/>
    </source>
</evidence>
<comment type="similarity">
    <text evidence="1">Belongs to the beta type-B retroviral polymerase family. HERV class-II K(HML-2) pol subfamily.</text>
</comment>
<protein>
    <recommendedName>
        <fullName evidence="2">ribonuclease H</fullName>
        <ecNumber evidence="2">3.1.26.4</ecNumber>
    </recommendedName>
</protein>
<dbReference type="InterPro" id="IPR041577">
    <property type="entry name" value="RT_RNaseH_2"/>
</dbReference>
<dbReference type="EC" id="3.1.26.4" evidence="2"/>
<dbReference type="AlphaFoldDB" id="A0A9J8BUZ7"/>
<dbReference type="FunFam" id="3.30.70.270:FF:000026">
    <property type="entry name" value="Transposon Ty3-G Gag-Pol polyprotein"/>
    <property type="match status" value="1"/>
</dbReference>
<keyword evidence="6" id="KW-1185">Reference proteome</keyword>
<dbReference type="Pfam" id="PF00078">
    <property type="entry name" value="RVT_1"/>
    <property type="match status" value="1"/>
</dbReference>
<dbReference type="SUPFAM" id="SSF56672">
    <property type="entry name" value="DNA/RNA polymerases"/>
    <property type="match status" value="1"/>
</dbReference>
<sequence>MNTPIGRYRFLRLPFSISSASEVFQRSIEQMIDGLEGVVNIIDDLLVWGDSIQEHDERLIKLLECARKKYLKLNRNKCKIRMMEIKYIGHILSAQGVKPDEEKVRAVTEIPPPQSKQELQRFLEVVQYLAKFIPNMSDISAPLRKLLEKETEWHWEDAQQQSFEKLKYLVTQSPTLKFVDVSKPVTLSVDSSSEGIGAVILKEERPVAYDLRALNDCQRRYSMHKWKRSC</sequence>
<dbReference type="PANTHER" id="PTHR37984">
    <property type="entry name" value="PROTEIN CBG26694"/>
    <property type="match status" value="1"/>
</dbReference>
<organism evidence="5 6">
    <name type="scientific">Cyprinus carpio carpio</name>
    <dbReference type="NCBI Taxonomy" id="630221"/>
    <lineage>
        <taxon>Eukaryota</taxon>
        <taxon>Metazoa</taxon>
        <taxon>Chordata</taxon>
        <taxon>Craniata</taxon>
        <taxon>Vertebrata</taxon>
        <taxon>Euteleostomi</taxon>
        <taxon>Actinopterygii</taxon>
        <taxon>Neopterygii</taxon>
        <taxon>Teleostei</taxon>
        <taxon>Ostariophysi</taxon>
        <taxon>Cypriniformes</taxon>
        <taxon>Cyprinidae</taxon>
        <taxon>Cyprininae</taxon>
        <taxon>Cyprinus</taxon>
    </lineage>
</organism>
<evidence type="ECO:0000313" key="6">
    <source>
        <dbReference type="Proteomes" id="UP001108240"/>
    </source>
</evidence>
<evidence type="ECO:0000256" key="1">
    <source>
        <dbReference type="ARBA" id="ARBA00010879"/>
    </source>
</evidence>
<proteinExistence type="inferred from homology"/>
<dbReference type="CDD" id="cd01647">
    <property type="entry name" value="RT_LTR"/>
    <property type="match status" value="1"/>
</dbReference>
<dbReference type="PANTHER" id="PTHR37984:SF8">
    <property type="entry name" value="CCHC-TYPE DOMAIN-CONTAINING PROTEIN"/>
    <property type="match status" value="1"/>
</dbReference>
<dbReference type="Gene3D" id="3.30.70.270">
    <property type="match status" value="2"/>
</dbReference>
<dbReference type="InterPro" id="IPR050951">
    <property type="entry name" value="Retrovirus_Pol_polyprotein"/>
</dbReference>
<evidence type="ECO:0000259" key="4">
    <source>
        <dbReference type="Pfam" id="PF17919"/>
    </source>
</evidence>
<accession>A0A9J8BUZ7</accession>
<name>A0A9J8BUZ7_CYPCA</name>
<feature type="domain" description="Reverse transcriptase" evidence="3">
    <location>
        <begin position="5"/>
        <end position="92"/>
    </location>
</feature>
<dbReference type="GeneTree" id="ENSGT01140000282569"/>
<dbReference type="GO" id="GO:0004523">
    <property type="term" value="F:RNA-DNA hybrid ribonuclease activity"/>
    <property type="evidence" value="ECO:0007669"/>
    <property type="project" value="UniProtKB-EC"/>
</dbReference>
<feature type="domain" description="Reverse transcriptase/retrotransposon-derived protein RNase H-like" evidence="4">
    <location>
        <begin position="155"/>
        <end position="225"/>
    </location>
</feature>
<dbReference type="FunFam" id="3.30.70.270:FF:000003">
    <property type="entry name" value="Transposon Ty3-G Gag-Pol polyprotein"/>
    <property type="match status" value="1"/>
</dbReference>
<dbReference type="Proteomes" id="UP001108240">
    <property type="component" value="Unplaced"/>
</dbReference>
<dbReference type="InterPro" id="IPR043502">
    <property type="entry name" value="DNA/RNA_pol_sf"/>
</dbReference>
<dbReference type="Gene3D" id="3.10.10.10">
    <property type="entry name" value="HIV Type 1 Reverse Transcriptase, subunit A, domain 1"/>
    <property type="match status" value="1"/>
</dbReference>
<reference evidence="5" key="1">
    <citation type="submission" date="2025-08" db="UniProtKB">
        <authorList>
            <consortium name="Ensembl"/>
        </authorList>
    </citation>
    <scope>IDENTIFICATION</scope>
</reference>
<dbReference type="InterPro" id="IPR000477">
    <property type="entry name" value="RT_dom"/>
</dbReference>
<dbReference type="Pfam" id="PF17919">
    <property type="entry name" value="RT_RNaseH_2"/>
    <property type="match status" value="1"/>
</dbReference>
<evidence type="ECO:0000259" key="3">
    <source>
        <dbReference type="Pfam" id="PF00078"/>
    </source>
</evidence>
<evidence type="ECO:0000256" key="2">
    <source>
        <dbReference type="ARBA" id="ARBA00012180"/>
    </source>
</evidence>